<organism evidence="2 3">
    <name type="scientific">Aminobacter aganoensis</name>
    <dbReference type="NCBI Taxonomy" id="83264"/>
    <lineage>
        <taxon>Bacteria</taxon>
        <taxon>Pseudomonadati</taxon>
        <taxon>Pseudomonadota</taxon>
        <taxon>Alphaproteobacteria</taxon>
        <taxon>Hyphomicrobiales</taxon>
        <taxon>Phyllobacteriaceae</taxon>
        <taxon>Aminobacter</taxon>
    </lineage>
</organism>
<feature type="domain" description="HD/PDEase" evidence="1">
    <location>
        <begin position="36"/>
        <end position="154"/>
    </location>
</feature>
<dbReference type="PANTHER" id="PTHR33594">
    <property type="entry name" value="SUPERFAMILY HYDROLASE, PUTATIVE (AFU_ORTHOLOGUE AFUA_1G03035)-RELATED"/>
    <property type="match status" value="1"/>
</dbReference>
<proteinExistence type="predicted"/>
<dbReference type="PANTHER" id="PTHR33594:SF1">
    <property type="entry name" value="HD_PDEASE DOMAIN-CONTAINING PROTEIN"/>
    <property type="match status" value="1"/>
</dbReference>
<dbReference type="CDD" id="cd00077">
    <property type="entry name" value="HDc"/>
    <property type="match status" value="1"/>
</dbReference>
<dbReference type="SMART" id="SM00471">
    <property type="entry name" value="HDc"/>
    <property type="match status" value="1"/>
</dbReference>
<dbReference type="EMBL" id="JACHOU010000002">
    <property type="protein sequence ID" value="MBB6353326.1"/>
    <property type="molecule type" value="Genomic_DNA"/>
</dbReference>
<dbReference type="AlphaFoldDB" id="A0A7X0KJQ4"/>
<dbReference type="RefSeq" id="WP_184698373.1">
    <property type="nucleotide sequence ID" value="NZ_JACHOU010000002.1"/>
</dbReference>
<dbReference type="Pfam" id="PF01966">
    <property type="entry name" value="HD"/>
    <property type="match status" value="1"/>
</dbReference>
<sequence length="228" mass="24929">MMTASEIEDLARLFAPHETLLAGLLARWDGAMAEGDGSHDRSHLMRVWALVCRIAATEPGADMEVLAVATLFHDCVAVEKNSPQRAMASRLSADVARGLLRQAGWRAERSEAVAHAIDAHSFSANIEPRSPEAAILRDADRLDALGALGIARVFYVAGRLGLPLYDANDPFSQRRPLDDRRFALDHFETKLFQLSSGLLTAAGRKIGRQRTDLMREFVADLGREIAGA</sequence>
<protein>
    <recommendedName>
        <fullName evidence="1">HD/PDEase domain-containing protein</fullName>
    </recommendedName>
</protein>
<dbReference type="Proteomes" id="UP000536262">
    <property type="component" value="Unassembled WGS sequence"/>
</dbReference>
<name>A0A7X0KJQ4_9HYPH</name>
<comment type="caution">
    <text evidence="2">The sequence shown here is derived from an EMBL/GenBank/DDBJ whole genome shotgun (WGS) entry which is preliminary data.</text>
</comment>
<dbReference type="SUPFAM" id="SSF109604">
    <property type="entry name" value="HD-domain/PDEase-like"/>
    <property type="match status" value="1"/>
</dbReference>
<dbReference type="InterPro" id="IPR003607">
    <property type="entry name" value="HD/PDEase_dom"/>
</dbReference>
<evidence type="ECO:0000259" key="1">
    <source>
        <dbReference type="SMART" id="SM00471"/>
    </source>
</evidence>
<reference evidence="2 3" key="1">
    <citation type="submission" date="2020-08" db="EMBL/GenBank/DDBJ databases">
        <title>Genomic Encyclopedia of Type Strains, Phase IV (KMG-IV): sequencing the most valuable type-strain genomes for metagenomic binning, comparative biology and taxonomic classification.</title>
        <authorList>
            <person name="Goeker M."/>
        </authorList>
    </citation>
    <scope>NUCLEOTIDE SEQUENCE [LARGE SCALE GENOMIC DNA]</scope>
    <source>
        <strain evidence="2 3">DSM 7051</strain>
    </source>
</reference>
<accession>A0A7X0KJQ4</accession>
<evidence type="ECO:0000313" key="3">
    <source>
        <dbReference type="Proteomes" id="UP000536262"/>
    </source>
</evidence>
<gene>
    <name evidence="2" type="ORF">GGR00_001094</name>
</gene>
<dbReference type="InterPro" id="IPR006674">
    <property type="entry name" value="HD_domain"/>
</dbReference>
<dbReference type="Gene3D" id="1.10.3210.50">
    <property type="match status" value="1"/>
</dbReference>
<evidence type="ECO:0000313" key="2">
    <source>
        <dbReference type="EMBL" id="MBB6353326.1"/>
    </source>
</evidence>
<keyword evidence="3" id="KW-1185">Reference proteome</keyword>